<comment type="caution">
    <text evidence="3">The sequence shown here is derived from an EMBL/GenBank/DDBJ whole genome shotgun (WGS) entry which is preliminary data.</text>
</comment>
<dbReference type="Proteomes" id="UP000471216">
    <property type="component" value="Unassembled WGS sequence"/>
</dbReference>
<dbReference type="EMBL" id="WKMW01000025">
    <property type="protein sequence ID" value="MRY86498.1"/>
    <property type="molecule type" value="Genomic_DNA"/>
</dbReference>
<proteinExistence type="predicted"/>
<dbReference type="InterPro" id="IPR024311">
    <property type="entry name" value="Lipocalin-like"/>
</dbReference>
<evidence type="ECO:0000313" key="3">
    <source>
        <dbReference type="EMBL" id="MRY86498.1"/>
    </source>
</evidence>
<evidence type="ECO:0000256" key="1">
    <source>
        <dbReference type="SAM" id="SignalP"/>
    </source>
</evidence>
<dbReference type="Pfam" id="PF13648">
    <property type="entry name" value="Lipocalin_4"/>
    <property type="match status" value="1"/>
</dbReference>
<gene>
    <name evidence="4" type="ORF">GKD54_19745</name>
    <name evidence="3" type="ORF">GKD58_19990</name>
</gene>
<dbReference type="AlphaFoldDB" id="A0A6I2NFL4"/>
<name>A0A6I2NFL4_PARDI</name>
<protein>
    <recommendedName>
        <fullName evidence="2">Lipocalin-like domain-containing protein</fullName>
    </recommendedName>
</protein>
<dbReference type="Proteomes" id="UP000450599">
    <property type="component" value="Unassembled WGS sequence"/>
</dbReference>
<evidence type="ECO:0000313" key="4">
    <source>
        <dbReference type="EMBL" id="MRZ08395.1"/>
    </source>
</evidence>
<dbReference type="Gene3D" id="2.40.128.360">
    <property type="match status" value="1"/>
</dbReference>
<evidence type="ECO:0000313" key="6">
    <source>
        <dbReference type="Proteomes" id="UP000471216"/>
    </source>
</evidence>
<feature type="chain" id="PRO_5036176878" description="Lipocalin-like domain-containing protein" evidence="1">
    <location>
        <begin position="25"/>
        <end position="132"/>
    </location>
</feature>
<organism evidence="3 5">
    <name type="scientific">Parabacteroides distasonis</name>
    <dbReference type="NCBI Taxonomy" id="823"/>
    <lineage>
        <taxon>Bacteria</taxon>
        <taxon>Pseudomonadati</taxon>
        <taxon>Bacteroidota</taxon>
        <taxon>Bacteroidia</taxon>
        <taxon>Bacteroidales</taxon>
        <taxon>Tannerellaceae</taxon>
        <taxon>Parabacteroides</taxon>
    </lineage>
</organism>
<feature type="domain" description="Lipocalin-like" evidence="2">
    <location>
        <begin position="38"/>
        <end position="111"/>
    </location>
</feature>
<dbReference type="EMBL" id="WKMX01000023">
    <property type="protein sequence ID" value="MRZ08395.1"/>
    <property type="molecule type" value="Genomic_DNA"/>
</dbReference>
<dbReference type="RefSeq" id="WP_057329366.1">
    <property type="nucleotide sequence ID" value="NZ_CZBM01000019.1"/>
</dbReference>
<feature type="signal peptide" evidence="1">
    <location>
        <begin position="1"/>
        <end position="24"/>
    </location>
</feature>
<evidence type="ECO:0000259" key="2">
    <source>
        <dbReference type="Pfam" id="PF13648"/>
    </source>
</evidence>
<evidence type="ECO:0000313" key="5">
    <source>
        <dbReference type="Proteomes" id="UP000450599"/>
    </source>
</evidence>
<keyword evidence="1" id="KW-0732">Signal</keyword>
<accession>A0A6I2NFL4</accession>
<reference evidence="5 6" key="1">
    <citation type="journal article" date="2019" name="Nat. Med.">
        <title>A library of human gut bacterial isolates paired with longitudinal multiomics data enables mechanistic microbiome research.</title>
        <authorList>
            <person name="Poyet M."/>
            <person name="Groussin M."/>
            <person name="Gibbons S.M."/>
            <person name="Avila-Pacheco J."/>
            <person name="Jiang X."/>
            <person name="Kearney S.M."/>
            <person name="Perrotta A.R."/>
            <person name="Berdy B."/>
            <person name="Zhao S."/>
            <person name="Lieberman T.D."/>
            <person name="Swanson P.K."/>
            <person name="Smith M."/>
            <person name="Roesemann S."/>
            <person name="Alexander J.E."/>
            <person name="Rich S.A."/>
            <person name="Livny J."/>
            <person name="Vlamakis H."/>
            <person name="Clish C."/>
            <person name="Bullock K."/>
            <person name="Deik A."/>
            <person name="Scott J."/>
            <person name="Pierce K.A."/>
            <person name="Xavier R.J."/>
            <person name="Alm E.J."/>
        </authorList>
    </citation>
    <scope>NUCLEOTIDE SEQUENCE [LARGE SCALE GENOMIC DNA]</scope>
    <source>
        <strain evidence="4 6">BIOML-A10</strain>
        <strain evidence="3 5">BIOML-A11</strain>
    </source>
</reference>
<sequence length="132" mass="14989">MKNLKHLGMTLLMVMLAINLVACGDDKEDGDKEITPSIVGTWKLTVDKGYTHTHVTFTKDGTFSYTSTDELDYEEHGTYKIVDNLLYQMFSDEDEWAIGEILLLNSETLSIQDLDDDGVTPRGKPYSYQRVE</sequence>